<organism evidence="1 2">
    <name type="scientific">Burkholderia ubonensis</name>
    <dbReference type="NCBI Taxonomy" id="101571"/>
    <lineage>
        <taxon>Bacteria</taxon>
        <taxon>Pseudomonadati</taxon>
        <taxon>Pseudomonadota</taxon>
        <taxon>Betaproteobacteria</taxon>
        <taxon>Burkholderiales</taxon>
        <taxon>Burkholderiaceae</taxon>
        <taxon>Burkholderia</taxon>
        <taxon>Burkholderia cepacia complex</taxon>
    </lineage>
</organism>
<proteinExistence type="predicted"/>
<dbReference type="AlphaFoldDB" id="A0A106QGJ3"/>
<evidence type="ECO:0000313" key="1">
    <source>
        <dbReference type="EMBL" id="KWA85957.1"/>
    </source>
</evidence>
<protein>
    <submittedName>
        <fullName evidence="1">Uncharacterized protein</fullName>
    </submittedName>
</protein>
<reference evidence="1 2" key="1">
    <citation type="submission" date="2015-11" db="EMBL/GenBank/DDBJ databases">
        <title>Expanding the genomic diversity of Burkholderia species for the development of highly accurate diagnostics.</title>
        <authorList>
            <person name="Sahl J."/>
            <person name="Keim P."/>
            <person name="Wagner D."/>
        </authorList>
    </citation>
    <scope>NUCLEOTIDE SEQUENCE [LARGE SCALE GENOMIC DNA]</scope>
    <source>
        <strain evidence="1 2">MSMB2087WGS</strain>
    </source>
</reference>
<accession>A0A106QGJ3</accession>
<gene>
    <name evidence="1" type="ORF">WL29_11255</name>
</gene>
<dbReference type="Proteomes" id="UP000060630">
    <property type="component" value="Unassembled WGS sequence"/>
</dbReference>
<comment type="caution">
    <text evidence="1">The sequence shown here is derived from an EMBL/GenBank/DDBJ whole genome shotgun (WGS) entry which is preliminary data.</text>
</comment>
<name>A0A106QGJ3_9BURK</name>
<sequence>MACACFDAHRHPASTARARIVQCTIITDSRKFSPYIRTALVADLWRTPVARGIDRLHLL</sequence>
<evidence type="ECO:0000313" key="2">
    <source>
        <dbReference type="Proteomes" id="UP000060630"/>
    </source>
</evidence>
<dbReference type="EMBL" id="LPHD01000013">
    <property type="protein sequence ID" value="KWA85957.1"/>
    <property type="molecule type" value="Genomic_DNA"/>
</dbReference>